<dbReference type="EMBL" id="AVOT02032839">
    <property type="protein sequence ID" value="MBW0526668.1"/>
    <property type="molecule type" value="Genomic_DNA"/>
</dbReference>
<accession>A0A9Q3ERC5</accession>
<feature type="coiled-coil region" evidence="1">
    <location>
        <begin position="63"/>
        <end position="93"/>
    </location>
</feature>
<protein>
    <submittedName>
        <fullName evidence="2">Uncharacterized protein</fullName>
    </submittedName>
</protein>
<proteinExistence type="predicted"/>
<sequence length="103" mass="12063">MYQVLQLHQLLKDLFRLRMDKRRFNLASHLEELVEGCKKICLKEINLKDLMVITKGWNPNRKLESLEERVARIRENEATIQAIEEQLNQTENTLISSGSQGVN</sequence>
<evidence type="ECO:0000313" key="2">
    <source>
        <dbReference type="EMBL" id="MBW0526668.1"/>
    </source>
</evidence>
<evidence type="ECO:0000256" key="1">
    <source>
        <dbReference type="SAM" id="Coils"/>
    </source>
</evidence>
<comment type="caution">
    <text evidence="2">The sequence shown here is derived from an EMBL/GenBank/DDBJ whole genome shotgun (WGS) entry which is preliminary data.</text>
</comment>
<organism evidence="2 3">
    <name type="scientific">Austropuccinia psidii MF-1</name>
    <dbReference type="NCBI Taxonomy" id="1389203"/>
    <lineage>
        <taxon>Eukaryota</taxon>
        <taxon>Fungi</taxon>
        <taxon>Dikarya</taxon>
        <taxon>Basidiomycota</taxon>
        <taxon>Pucciniomycotina</taxon>
        <taxon>Pucciniomycetes</taxon>
        <taxon>Pucciniales</taxon>
        <taxon>Sphaerophragmiaceae</taxon>
        <taxon>Austropuccinia</taxon>
    </lineage>
</organism>
<reference evidence="2" key="1">
    <citation type="submission" date="2021-03" db="EMBL/GenBank/DDBJ databases">
        <title>Draft genome sequence of rust myrtle Austropuccinia psidii MF-1, a brazilian biotype.</title>
        <authorList>
            <person name="Quecine M.C."/>
            <person name="Pachon D.M.R."/>
            <person name="Bonatelli M.L."/>
            <person name="Correr F.H."/>
            <person name="Franceschini L.M."/>
            <person name="Leite T.F."/>
            <person name="Margarido G.R.A."/>
            <person name="Almeida C.A."/>
            <person name="Ferrarezi J.A."/>
            <person name="Labate C.A."/>
        </authorList>
    </citation>
    <scope>NUCLEOTIDE SEQUENCE</scope>
    <source>
        <strain evidence="2">MF-1</strain>
    </source>
</reference>
<dbReference type="AlphaFoldDB" id="A0A9Q3ERC5"/>
<dbReference type="Proteomes" id="UP000765509">
    <property type="component" value="Unassembled WGS sequence"/>
</dbReference>
<keyword evidence="3" id="KW-1185">Reference proteome</keyword>
<name>A0A9Q3ERC5_9BASI</name>
<gene>
    <name evidence="2" type="ORF">O181_066383</name>
</gene>
<evidence type="ECO:0000313" key="3">
    <source>
        <dbReference type="Proteomes" id="UP000765509"/>
    </source>
</evidence>
<keyword evidence="1" id="KW-0175">Coiled coil</keyword>